<keyword evidence="3" id="KW-1185">Reference proteome</keyword>
<dbReference type="RefSeq" id="WP_106253683.1">
    <property type="nucleotide sequence ID" value="NZ_JBFAIL010000117.1"/>
</dbReference>
<evidence type="ECO:0000313" key="2">
    <source>
        <dbReference type="EMBL" id="PRX41231.1"/>
    </source>
</evidence>
<comment type="similarity">
    <text evidence="1">Belongs to the CutA family.</text>
</comment>
<dbReference type="PANTHER" id="PTHR23419:SF8">
    <property type="entry name" value="FI09726P"/>
    <property type="match status" value="1"/>
</dbReference>
<proteinExistence type="inferred from homology"/>
<dbReference type="Pfam" id="PF03091">
    <property type="entry name" value="CutA1"/>
    <property type="match status" value="1"/>
</dbReference>
<evidence type="ECO:0000313" key="3">
    <source>
        <dbReference type="Proteomes" id="UP000238312"/>
    </source>
</evidence>
<dbReference type="OrthoDB" id="37622at2"/>
<dbReference type="PANTHER" id="PTHR23419">
    <property type="entry name" value="DIVALENT CATION TOLERANCE CUTA-RELATED"/>
    <property type="match status" value="1"/>
</dbReference>
<dbReference type="GO" id="GO:0005507">
    <property type="term" value="F:copper ion binding"/>
    <property type="evidence" value="ECO:0007669"/>
    <property type="project" value="TreeGrafter"/>
</dbReference>
<dbReference type="InterPro" id="IPR004323">
    <property type="entry name" value="Ion_tolerance_CutA"/>
</dbReference>
<organism evidence="2 3">
    <name type="scientific">Nonomuraea fuscirosea</name>
    <dbReference type="NCBI Taxonomy" id="1291556"/>
    <lineage>
        <taxon>Bacteria</taxon>
        <taxon>Bacillati</taxon>
        <taxon>Actinomycetota</taxon>
        <taxon>Actinomycetes</taxon>
        <taxon>Streptosporangiales</taxon>
        <taxon>Streptosporangiaceae</taxon>
        <taxon>Nonomuraea</taxon>
    </lineage>
</organism>
<dbReference type="SUPFAM" id="SSF54913">
    <property type="entry name" value="GlnB-like"/>
    <property type="match status" value="1"/>
</dbReference>
<dbReference type="InterPro" id="IPR015867">
    <property type="entry name" value="N-reg_PII/ATP_PRibTrfase_C"/>
</dbReference>
<sequence>MIQNTSDCIEVRVTASSRDEADRICSAVVERRLAAGAQIVAPIESTYWWAGEVQRSGEWLLLMTTTMERFEDLARCVRELHSYEVPQIIASALVAGTADYLEWIRRETAPPSGG</sequence>
<reference evidence="2 3" key="1">
    <citation type="submission" date="2018-03" db="EMBL/GenBank/DDBJ databases">
        <title>Genomic Encyclopedia of Type Strains, Phase III (KMG-III): the genomes of soil and plant-associated and newly described type strains.</title>
        <authorList>
            <person name="Whitman W."/>
        </authorList>
    </citation>
    <scope>NUCLEOTIDE SEQUENCE [LARGE SCALE GENOMIC DNA]</scope>
    <source>
        <strain evidence="2 3">CGMCC 4.7104</strain>
    </source>
</reference>
<dbReference type="AlphaFoldDB" id="A0A2T0LG24"/>
<name>A0A2T0LG24_9ACTN</name>
<dbReference type="Proteomes" id="UP000238312">
    <property type="component" value="Unassembled WGS sequence"/>
</dbReference>
<gene>
    <name evidence="2" type="ORF">B0I32_1781</name>
</gene>
<accession>A0A2T0LG24</accession>
<dbReference type="InterPro" id="IPR011322">
    <property type="entry name" value="N-reg_PII-like_a/b"/>
</dbReference>
<comment type="caution">
    <text evidence="2">The sequence shown here is derived from an EMBL/GenBank/DDBJ whole genome shotgun (WGS) entry which is preliminary data.</text>
</comment>
<dbReference type="Gene3D" id="3.30.70.120">
    <property type="match status" value="1"/>
</dbReference>
<protein>
    <submittedName>
        <fullName evidence="2">Divalent cation tolerance protein</fullName>
    </submittedName>
</protein>
<dbReference type="GO" id="GO:0010038">
    <property type="term" value="P:response to metal ion"/>
    <property type="evidence" value="ECO:0007669"/>
    <property type="project" value="InterPro"/>
</dbReference>
<dbReference type="EMBL" id="PVNG01000078">
    <property type="protein sequence ID" value="PRX41231.1"/>
    <property type="molecule type" value="Genomic_DNA"/>
</dbReference>
<evidence type="ECO:0000256" key="1">
    <source>
        <dbReference type="ARBA" id="ARBA00010169"/>
    </source>
</evidence>